<evidence type="ECO:0000259" key="1">
    <source>
        <dbReference type="PROSITE" id="PS50104"/>
    </source>
</evidence>
<protein>
    <submittedName>
        <fullName evidence="2">Toll/interleukin-1 receptor domain-containing protein</fullName>
    </submittedName>
</protein>
<reference evidence="2 3" key="1">
    <citation type="submission" date="2023-03" db="EMBL/GenBank/DDBJ databases">
        <title>WGS of Methanotrichaceae archaeon Mx.</title>
        <authorList>
            <person name="Sorokin D.Y."/>
            <person name="Merkel A.Y."/>
        </authorList>
    </citation>
    <scope>NUCLEOTIDE SEQUENCE [LARGE SCALE GENOMIC DNA]</scope>
    <source>
        <strain evidence="2 3">Mx</strain>
    </source>
</reference>
<gene>
    <name evidence="2" type="ORF">P0O15_04345</name>
</gene>
<dbReference type="InterPro" id="IPR000157">
    <property type="entry name" value="TIR_dom"/>
</dbReference>
<evidence type="ECO:0000313" key="2">
    <source>
        <dbReference type="EMBL" id="MDF0590403.1"/>
    </source>
</evidence>
<comment type="caution">
    <text evidence="2">The sequence shown here is derived from an EMBL/GenBank/DDBJ whole genome shotgun (WGS) entry which is preliminary data.</text>
</comment>
<sequence length="214" mass="25431">MSFKHSCFISYSHNPGELNKRLIRDLHEALSNEINTLMRDKDVYIDWERLRGGDFYNEALAKALCHSVCMIMVYTPTYFDKNHTFCTREFKAMQEIERKRLEIAGRCGNHGLIIPIIFRGREYIPQFISNERHCYFFDNYYLSRGSENILATHRKFSKTIREIAEYIFERYNELSDVWDSSRECNDFRLPSEEDVSPLLVEFRAPFPGHREGKS</sequence>
<dbReference type="Gene3D" id="3.40.50.10140">
    <property type="entry name" value="Toll/interleukin-1 receptor homology (TIR) domain"/>
    <property type="match status" value="1"/>
</dbReference>
<dbReference type="PROSITE" id="PS50104">
    <property type="entry name" value="TIR"/>
    <property type="match status" value="1"/>
</dbReference>
<dbReference type="Pfam" id="PF13676">
    <property type="entry name" value="TIR_2"/>
    <property type="match status" value="1"/>
</dbReference>
<dbReference type="SUPFAM" id="SSF52200">
    <property type="entry name" value="Toll/Interleukin receptor TIR domain"/>
    <property type="match status" value="1"/>
</dbReference>
<keyword evidence="2" id="KW-0675">Receptor</keyword>
<accession>A0ABT5X6S5</accession>
<evidence type="ECO:0000313" key="3">
    <source>
        <dbReference type="Proteomes" id="UP001220010"/>
    </source>
</evidence>
<dbReference type="InterPro" id="IPR035897">
    <property type="entry name" value="Toll_tir_struct_dom_sf"/>
</dbReference>
<keyword evidence="3" id="KW-1185">Reference proteome</keyword>
<dbReference type="Proteomes" id="UP001220010">
    <property type="component" value="Unassembled WGS sequence"/>
</dbReference>
<dbReference type="EMBL" id="JARFPK010000012">
    <property type="protein sequence ID" value="MDF0590403.1"/>
    <property type="molecule type" value="Genomic_DNA"/>
</dbReference>
<dbReference type="RefSeq" id="WP_316966154.1">
    <property type="nucleotide sequence ID" value="NZ_JARFPK010000012.1"/>
</dbReference>
<name>A0ABT5X6S5_9EURY</name>
<organism evidence="2 3">
    <name type="scientific">Candidatus Methanocrinis natronophilus</name>
    <dbReference type="NCBI Taxonomy" id="3033396"/>
    <lineage>
        <taxon>Archaea</taxon>
        <taxon>Methanobacteriati</taxon>
        <taxon>Methanobacteriota</taxon>
        <taxon>Stenosarchaea group</taxon>
        <taxon>Methanomicrobia</taxon>
        <taxon>Methanotrichales</taxon>
        <taxon>Methanotrichaceae</taxon>
        <taxon>Methanocrinis</taxon>
    </lineage>
</organism>
<feature type="domain" description="TIR" evidence="1">
    <location>
        <begin position="3"/>
        <end position="164"/>
    </location>
</feature>
<proteinExistence type="predicted"/>